<organism evidence="2 3">
    <name type="scientific">Streptomyces albospinus</name>
    <dbReference type="NCBI Taxonomy" id="285515"/>
    <lineage>
        <taxon>Bacteria</taxon>
        <taxon>Bacillati</taxon>
        <taxon>Actinomycetota</taxon>
        <taxon>Actinomycetes</taxon>
        <taxon>Kitasatosporales</taxon>
        <taxon>Streptomycetaceae</taxon>
        <taxon>Streptomyces</taxon>
    </lineage>
</organism>
<feature type="signal peptide" evidence="1">
    <location>
        <begin position="1"/>
        <end position="27"/>
    </location>
</feature>
<name>A0ABQ2VJ91_9ACTN</name>
<sequence length="61" mass="6196">MTRTKQSLAVAAVALAALGGAAVPAMADNHIPVAAAPLDSHLPMAPQDNHIPLSPQDNHIP</sequence>
<gene>
    <name evidence="2" type="ORF">GCM10010211_63550</name>
</gene>
<reference evidence="3" key="1">
    <citation type="journal article" date="2019" name="Int. J. Syst. Evol. Microbiol.">
        <title>The Global Catalogue of Microorganisms (GCM) 10K type strain sequencing project: providing services to taxonomists for standard genome sequencing and annotation.</title>
        <authorList>
            <consortium name="The Broad Institute Genomics Platform"/>
            <consortium name="The Broad Institute Genome Sequencing Center for Infectious Disease"/>
            <person name="Wu L."/>
            <person name="Ma J."/>
        </authorList>
    </citation>
    <scope>NUCLEOTIDE SEQUENCE [LARGE SCALE GENOMIC DNA]</scope>
    <source>
        <strain evidence="3">JCM 3399</strain>
    </source>
</reference>
<dbReference type="EMBL" id="BMRP01000031">
    <property type="protein sequence ID" value="GGU88402.1"/>
    <property type="molecule type" value="Genomic_DNA"/>
</dbReference>
<feature type="chain" id="PRO_5046299281" description="Secreted protein" evidence="1">
    <location>
        <begin position="28"/>
        <end position="61"/>
    </location>
</feature>
<dbReference type="Proteomes" id="UP000654471">
    <property type="component" value="Unassembled WGS sequence"/>
</dbReference>
<accession>A0ABQ2VJ91</accession>
<proteinExistence type="predicted"/>
<dbReference type="RefSeq" id="WP_189305827.1">
    <property type="nucleotide sequence ID" value="NZ_BMRP01000031.1"/>
</dbReference>
<keyword evidence="1" id="KW-0732">Signal</keyword>
<evidence type="ECO:0008006" key="4">
    <source>
        <dbReference type="Google" id="ProtNLM"/>
    </source>
</evidence>
<evidence type="ECO:0000256" key="1">
    <source>
        <dbReference type="SAM" id="SignalP"/>
    </source>
</evidence>
<protein>
    <recommendedName>
        <fullName evidence="4">Secreted protein</fullName>
    </recommendedName>
</protein>
<comment type="caution">
    <text evidence="2">The sequence shown here is derived from an EMBL/GenBank/DDBJ whole genome shotgun (WGS) entry which is preliminary data.</text>
</comment>
<evidence type="ECO:0000313" key="3">
    <source>
        <dbReference type="Proteomes" id="UP000654471"/>
    </source>
</evidence>
<evidence type="ECO:0000313" key="2">
    <source>
        <dbReference type="EMBL" id="GGU88402.1"/>
    </source>
</evidence>
<keyword evidence="3" id="KW-1185">Reference proteome</keyword>